<evidence type="ECO:0000313" key="2">
    <source>
        <dbReference type="Proteomes" id="UP001143543"/>
    </source>
</evidence>
<keyword evidence="2" id="KW-1185">Reference proteome</keyword>
<gene>
    <name evidence="1" type="ORF">Y10_11220</name>
</gene>
<dbReference type="Proteomes" id="UP001143543">
    <property type="component" value="Unassembled WGS sequence"/>
</dbReference>
<dbReference type="EMBL" id="BRVO01000001">
    <property type="protein sequence ID" value="GLB48754.1"/>
    <property type="molecule type" value="Genomic_DNA"/>
</dbReference>
<evidence type="ECO:0000313" key="1">
    <source>
        <dbReference type="EMBL" id="GLB48754.1"/>
    </source>
</evidence>
<accession>A0ABQ5MH63</accession>
<reference evidence="1" key="1">
    <citation type="submission" date="2022-07" db="EMBL/GenBank/DDBJ databases">
        <title>Taxonomy of Novel Oxalotrophic and Methylotrophic Bacteria.</title>
        <authorList>
            <person name="Sahin N."/>
            <person name="Tani A."/>
        </authorList>
    </citation>
    <scope>NUCLEOTIDE SEQUENCE</scope>
    <source>
        <strain evidence="1">Y10</strain>
    </source>
</reference>
<proteinExistence type="predicted"/>
<comment type="caution">
    <text evidence="1">The sequence shown here is derived from an EMBL/GenBank/DDBJ whole genome shotgun (WGS) entry which is preliminary data.</text>
</comment>
<name>A0ABQ5MH63_9FLAO</name>
<evidence type="ECO:0008006" key="3">
    <source>
        <dbReference type="Google" id="ProtNLM"/>
    </source>
</evidence>
<protein>
    <recommendedName>
        <fullName evidence="3">DUF4476 domain-containing protein</fullName>
    </recommendedName>
</protein>
<sequence length="301" mass="34668">MKATYLIILIFVVGSLQAIAYPIPPQPLRKLVANAETIVYAKVVAIESIEHDQQWNDVKATLQITEVLQGKVTQASIQVFFSNGMICPAPAKYEKGTFVLAFLNKEGNHYVTQALSYGSKKLTSDAYSVYKQRILEIQTIAAIKNEQQKIIKTVEWLVTCAEHPVTRWEGVYELSPNSDFMAYYDDTIETKNRRYFLTESQTKRLRMALFKIEELNYEDLGLIGLTVQENDEVMLQFLIEKMRSVDVDTCWYTERLMEYIATIANRQDLKQIVAEMNAIDILEAGSRKKHDDLVRRFIKIM</sequence>
<dbReference type="RefSeq" id="WP_281764386.1">
    <property type="nucleotide sequence ID" value="NZ_BRVO01000001.1"/>
</dbReference>
<organism evidence="1 2">
    <name type="scientific">Neptunitalea lumnitzerae</name>
    <dbReference type="NCBI Taxonomy" id="2965509"/>
    <lineage>
        <taxon>Bacteria</taxon>
        <taxon>Pseudomonadati</taxon>
        <taxon>Bacteroidota</taxon>
        <taxon>Flavobacteriia</taxon>
        <taxon>Flavobacteriales</taxon>
        <taxon>Flavobacteriaceae</taxon>
        <taxon>Neptunitalea</taxon>
    </lineage>
</organism>